<evidence type="ECO:0000313" key="2">
    <source>
        <dbReference type="Proteomes" id="UP000593568"/>
    </source>
</evidence>
<protein>
    <submittedName>
        <fullName evidence="1">Uncharacterized protein</fullName>
    </submittedName>
</protein>
<dbReference type="EMBL" id="JABEZW010000001">
    <property type="protein sequence ID" value="MBA0757579.1"/>
    <property type="molecule type" value="Genomic_DNA"/>
</dbReference>
<gene>
    <name evidence="1" type="ORF">Gotri_020670</name>
</gene>
<comment type="caution">
    <text evidence="1">The sequence shown here is derived from an EMBL/GenBank/DDBJ whole genome shotgun (WGS) entry which is preliminary data.</text>
</comment>
<dbReference type="Proteomes" id="UP000593568">
    <property type="component" value="Unassembled WGS sequence"/>
</dbReference>
<accession>A0A7J9DA35</accession>
<keyword evidence="2" id="KW-1185">Reference proteome</keyword>
<organism evidence="1 2">
    <name type="scientific">Gossypium trilobum</name>
    <dbReference type="NCBI Taxonomy" id="34281"/>
    <lineage>
        <taxon>Eukaryota</taxon>
        <taxon>Viridiplantae</taxon>
        <taxon>Streptophyta</taxon>
        <taxon>Embryophyta</taxon>
        <taxon>Tracheophyta</taxon>
        <taxon>Spermatophyta</taxon>
        <taxon>Magnoliopsida</taxon>
        <taxon>eudicotyledons</taxon>
        <taxon>Gunneridae</taxon>
        <taxon>Pentapetalae</taxon>
        <taxon>rosids</taxon>
        <taxon>malvids</taxon>
        <taxon>Malvales</taxon>
        <taxon>Malvaceae</taxon>
        <taxon>Malvoideae</taxon>
        <taxon>Gossypium</taxon>
    </lineage>
</organism>
<sequence>MIMCWFKRIVLKWLLPYRRDSQNDLTLV</sequence>
<proteinExistence type="predicted"/>
<evidence type="ECO:0000313" key="1">
    <source>
        <dbReference type="EMBL" id="MBA0757579.1"/>
    </source>
</evidence>
<name>A0A7J9DA35_9ROSI</name>
<dbReference type="AlphaFoldDB" id="A0A7J9DA35"/>
<reference evidence="1 2" key="1">
    <citation type="journal article" date="2019" name="Genome Biol. Evol.">
        <title>Insights into the evolution of the New World diploid cottons (Gossypium, subgenus Houzingenia) based on genome sequencing.</title>
        <authorList>
            <person name="Grover C.E."/>
            <person name="Arick M.A. 2nd"/>
            <person name="Thrash A."/>
            <person name="Conover J.L."/>
            <person name="Sanders W.S."/>
            <person name="Peterson D.G."/>
            <person name="Frelichowski J.E."/>
            <person name="Scheffler J.A."/>
            <person name="Scheffler B.E."/>
            <person name="Wendel J.F."/>
        </authorList>
    </citation>
    <scope>NUCLEOTIDE SEQUENCE [LARGE SCALE GENOMIC DNA]</scope>
    <source>
        <strain evidence="1">8</strain>
        <tissue evidence="1">Leaf</tissue>
    </source>
</reference>